<feature type="non-terminal residue" evidence="1">
    <location>
        <position position="156"/>
    </location>
</feature>
<reference evidence="1 2" key="1">
    <citation type="journal article" date="2020" name="Cell">
        <title>Large-Scale Comparative Analyses of Tick Genomes Elucidate Their Genetic Diversity and Vector Capacities.</title>
        <authorList>
            <consortium name="Tick Genome and Microbiome Consortium (TIGMIC)"/>
            <person name="Jia N."/>
            <person name="Wang J."/>
            <person name="Shi W."/>
            <person name="Du L."/>
            <person name="Sun Y."/>
            <person name="Zhan W."/>
            <person name="Jiang J.F."/>
            <person name="Wang Q."/>
            <person name="Zhang B."/>
            <person name="Ji P."/>
            <person name="Bell-Sakyi L."/>
            <person name="Cui X.M."/>
            <person name="Yuan T.T."/>
            <person name="Jiang B.G."/>
            <person name="Yang W.F."/>
            <person name="Lam T.T."/>
            <person name="Chang Q.C."/>
            <person name="Ding S.J."/>
            <person name="Wang X.J."/>
            <person name="Zhu J.G."/>
            <person name="Ruan X.D."/>
            <person name="Zhao L."/>
            <person name="Wei J.T."/>
            <person name="Ye R.Z."/>
            <person name="Que T.C."/>
            <person name="Du C.H."/>
            <person name="Zhou Y.H."/>
            <person name="Cheng J.X."/>
            <person name="Dai P.F."/>
            <person name="Guo W.B."/>
            <person name="Han X.H."/>
            <person name="Huang E.J."/>
            <person name="Li L.F."/>
            <person name="Wei W."/>
            <person name="Gao Y.C."/>
            <person name="Liu J.Z."/>
            <person name="Shao H.Z."/>
            <person name="Wang X."/>
            <person name="Wang C.C."/>
            <person name="Yang T.C."/>
            <person name="Huo Q.B."/>
            <person name="Li W."/>
            <person name="Chen H.Y."/>
            <person name="Chen S.E."/>
            <person name="Zhou L.G."/>
            <person name="Ni X.B."/>
            <person name="Tian J.H."/>
            <person name="Sheng Y."/>
            <person name="Liu T."/>
            <person name="Pan Y.S."/>
            <person name="Xia L.Y."/>
            <person name="Li J."/>
            <person name="Zhao F."/>
            <person name="Cao W.C."/>
        </authorList>
    </citation>
    <scope>NUCLEOTIDE SEQUENCE [LARGE SCALE GENOMIC DNA]</scope>
    <source>
        <strain evidence="1">Iper-2018</strain>
    </source>
</reference>
<name>A0AC60P9Q1_IXOPE</name>
<gene>
    <name evidence="1" type="ORF">HPB47_006682</name>
</gene>
<protein>
    <submittedName>
        <fullName evidence="1">Uncharacterized protein</fullName>
    </submittedName>
</protein>
<evidence type="ECO:0000313" key="2">
    <source>
        <dbReference type="Proteomes" id="UP000805193"/>
    </source>
</evidence>
<dbReference type="EMBL" id="JABSTQ010010986">
    <property type="protein sequence ID" value="KAG0416150.1"/>
    <property type="molecule type" value="Genomic_DNA"/>
</dbReference>
<proteinExistence type="predicted"/>
<dbReference type="Proteomes" id="UP000805193">
    <property type="component" value="Unassembled WGS sequence"/>
</dbReference>
<evidence type="ECO:0000313" key="1">
    <source>
        <dbReference type="EMBL" id="KAG0416150.1"/>
    </source>
</evidence>
<organism evidence="1 2">
    <name type="scientific">Ixodes persulcatus</name>
    <name type="common">Taiga tick</name>
    <dbReference type="NCBI Taxonomy" id="34615"/>
    <lineage>
        <taxon>Eukaryota</taxon>
        <taxon>Metazoa</taxon>
        <taxon>Ecdysozoa</taxon>
        <taxon>Arthropoda</taxon>
        <taxon>Chelicerata</taxon>
        <taxon>Arachnida</taxon>
        <taxon>Acari</taxon>
        <taxon>Parasitiformes</taxon>
        <taxon>Ixodida</taxon>
        <taxon>Ixodoidea</taxon>
        <taxon>Ixodidae</taxon>
        <taxon>Ixodinae</taxon>
        <taxon>Ixodes</taxon>
    </lineage>
</organism>
<sequence length="156" mass="16964">MTVSLGSSFQAAEYQAQELNSLSHDSAPFSGQEEVPMQQSLPENQDLVATSEDEGEDAPGNSWIQVLYKDEWNEAVAIAGIGKLNFLVGQLKIEAHHLSPTEDACLGVIHGVRPEFTNEQIRQQAKALGYEVLEAGRFGKSNSAVIVFAGTKVRFT</sequence>
<comment type="caution">
    <text evidence="1">The sequence shown here is derived from an EMBL/GenBank/DDBJ whole genome shotgun (WGS) entry which is preliminary data.</text>
</comment>
<accession>A0AC60P9Q1</accession>
<keyword evidence="2" id="KW-1185">Reference proteome</keyword>